<gene>
    <name evidence="1" type="ORF">SAMN05216403_10513</name>
</gene>
<organism evidence="1 2">
    <name type="scientific">Nitrosospira multiformis (strain ATCC 25196 / NCIMB 11849 / C 71)</name>
    <dbReference type="NCBI Taxonomy" id="323848"/>
    <lineage>
        <taxon>Bacteria</taxon>
        <taxon>Pseudomonadati</taxon>
        <taxon>Pseudomonadota</taxon>
        <taxon>Betaproteobacteria</taxon>
        <taxon>Nitrosomonadales</taxon>
        <taxon>Nitrosomonadaceae</taxon>
        <taxon>Nitrosospira</taxon>
    </lineage>
</organism>
<evidence type="ECO:0000313" key="2">
    <source>
        <dbReference type="Proteomes" id="UP000236751"/>
    </source>
</evidence>
<reference evidence="1 2" key="1">
    <citation type="submission" date="2016-10" db="EMBL/GenBank/DDBJ databases">
        <authorList>
            <person name="de Groot N.N."/>
        </authorList>
    </citation>
    <scope>NUCLEOTIDE SEQUENCE [LARGE SCALE GENOMIC DNA]</scope>
    <source>
        <strain evidence="1 2">Nl13</strain>
    </source>
</reference>
<accession>A0A1H5TPN6</accession>
<dbReference type="Proteomes" id="UP000236751">
    <property type="component" value="Unassembled WGS sequence"/>
</dbReference>
<name>A0A1H5TPN6_NITMU</name>
<sequence>MHNCCRVFHFYLPRGFPFRSNSQLPFHLRQQLPQGDIQHVADVIINSLIIELGHPRLGNNVGHNPSTIPASALRDGSLRTDHGRCRYSKEAIRCVRSFATVFSILPYVSLLDGGVP</sequence>
<evidence type="ECO:0000313" key="1">
    <source>
        <dbReference type="EMBL" id="SEF64178.1"/>
    </source>
</evidence>
<dbReference type="EMBL" id="FNVK01000005">
    <property type="protein sequence ID" value="SEF64178.1"/>
    <property type="molecule type" value="Genomic_DNA"/>
</dbReference>
<protein>
    <submittedName>
        <fullName evidence="1">Uncharacterized protein</fullName>
    </submittedName>
</protein>
<dbReference type="AlphaFoldDB" id="A0A1H5TPN6"/>
<proteinExistence type="predicted"/>